<evidence type="ECO:0000313" key="2">
    <source>
        <dbReference type="EMBL" id="KZS43491.1"/>
    </source>
</evidence>
<name>A0A163DXX7_9BACL</name>
<sequence>MNGGRKTILRSEMLNLNCKAGGLRGLCFLMFFVGVTQTKSALKPFVMFFSHGESWNGAWSINAEKICNLLNKG</sequence>
<evidence type="ECO:0000313" key="3">
    <source>
        <dbReference type="Proteomes" id="UP000076796"/>
    </source>
</evidence>
<organism evidence="2 3">
    <name type="scientific">Paenibacillus glucanolyticus</name>
    <dbReference type="NCBI Taxonomy" id="59843"/>
    <lineage>
        <taxon>Bacteria</taxon>
        <taxon>Bacillati</taxon>
        <taxon>Bacillota</taxon>
        <taxon>Bacilli</taxon>
        <taxon>Bacillales</taxon>
        <taxon>Paenibacillaceae</taxon>
        <taxon>Paenibacillus</taxon>
    </lineage>
</organism>
<accession>A0A163DXX7</accession>
<gene>
    <name evidence="2" type="ORF">AWU65_25650</name>
</gene>
<keyword evidence="1" id="KW-0472">Membrane</keyword>
<dbReference type="Proteomes" id="UP000076796">
    <property type="component" value="Unassembled WGS sequence"/>
</dbReference>
<keyword evidence="1" id="KW-1133">Transmembrane helix</keyword>
<proteinExistence type="predicted"/>
<protein>
    <submittedName>
        <fullName evidence="2">Uncharacterized protein</fullName>
    </submittedName>
</protein>
<feature type="transmembrane region" description="Helical" evidence="1">
    <location>
        <begin position="21"/>
        <end position="38"/>
    </location>
</feature>
<evidence type="ECO:0000256" key="1">
    <source>
        <dbReference type="SAM" id="Phobius"/>
    </source>
</evidence>
<dbReference type="EMBL" id="LWMH01000002">
    <property type="protein sequence ID" value="KZS43491.1"/>
    <property type="molecule type" value="Genomic_DNA"/>
</dbReference>
<dbReference type="AlphaFoldDB" id="A0A163DXX7"/>
<comment type="caution">
    <text evidence="2">The sequence shown here is derived from an EMBL/GenBank/DDBJ whole genome shotgun (WGS) entry which is preliminary data.</text>
</comment>
<reference evidence="2" key="1">
    <citation type="journal article" date="2016" name="Genome Announc.">
        <title>Draft genomes of two strains of Paenibacillus glucanolyticus with capability to degrade lignocellulose.</title>
        <authorList>
            <person name="Mathews S.L."/>
            <person name="Pawlak J."/>
            <person name="Grunden A.M."/>
        </authorList>
    </citation>
    <scope>NUCLEOTIDE SEQUENCE [LARGE SCALE GENOMIC DNA]</scope>
    <source>
        <strain evidence="2">SLM1</strain>
    </source>
</reference>
<keyword evidence="3" id="KW-1185">Reference proteome</keyword>
<keyword evidence="1" id="KW-0812">Transmembrane</keyword>